<name>A0A6C0JTV8_9ZZZZ</name>
<protein>
    <submittedName>
        <fullName evidence="1">Uncharacterized protein</fullName>
    </submittedName>
</protein>
<evidence type="ECO:0000313" key="1">
    <source>
        <dbReference type="EMBL" id="QHU08140.1"/>
    </source>
</evidence>
<accession>A0A6C0JTV8</accession>
<dbReference type="EMBL" id="MN740695">
    <property type="protein sequence ID" value="QHU08140.1"/>
    <property type="molecule type" value="Genomic_DNA"/>
</dbReference>
<organism evidence="1">
    <name type="scientific">viral metagenome</name>
    <dbReference type="NCBI Taxonomy" id="1070528"/>
    <lineage>
        <taxon>unclassified sequences</taxon>
        <taxon>metagenomes</taxon>
        <taxon>organismal metagenomes</taxon>
    </lineage>
</organism>
<dbReference type="AlphaFoldDB" id="A0A6C0JTV8"/>
<reference evidence="1" key="1">
    <citation type="journal article" date="2020" name="Nature">
        <title>Giant virus diversity and host interactions through global metagenomics.</title>
        <authorList>
            <person name="Schulz F."/>
            <person name="Roux S."/>
            <person name="Paez-Espino D."/>
            <person name="Jungbluth S."/>
            <person name="Walsh D.A."/>
            <person name="Denef V.J."/>
            <person name="McMahon K.D."/>
            <person name="Konstantinidis K.T."/>
            <person name="Eloe-Fadrosh E.A."/>
            <person name="Kyrpides N.C."/>
            <person name="Woyke T."/>
        </authorList>
    </citation>
    <scope>NUCLEOTIDE SEQUENCE</scope>
    <source>
        <strain evidence="1">GVMAG-S-1062768-28</strain>
    </source>
</reference>
<proteinExistence type="predicted"/>
<sequence length="152" mass="17856">MMNLSKQTTVIDFRQCEKCKKIEDEMKNNDAEMCKSCRKLAKKFLKNTFNKVNFLYTLEKQLKKIPDNEKKGLFCRQWSGSGSGHLPTFFYGTRKRVLYTMLEDELDDWFEDRDLYECVGECVASTTNVAQAFDKIILDWEECLEQVDVVVC</sequence>